<proteinExistence type="predicted"/>
<evidence type="ECO:0000256" key="2">
    <source>
        <dbReference type="ARBA" id="ARBA00023082"/>
    </source>
</evidence>
<protein>
    <submittedName>
        <fullName evidence="4">Uncharacterized protein</fullName>
    </submittedName>
</protein>
<evidence type="ECO:0000313" key="4">
    <source>
        <dbReference type="EMBL" id="EDM26272.1"/>
    </source>
</evidence>
<keyword evidence="3" id="KW-0804">Transcription</keyword>
<dbReference type="PANTHER" id="PTHR43133:SF51">
    <property type="entry name" value="RNA POLYMERASE SIGMA FACTOR"/>
    <property type="match status" value="1"/>
</dbReference>
<keyword evidence="2" id="KW-0731">Sigma factor</keyword>
<dbReference type="GO" id="GO:0006352">
    <property type="term" value="P:DNA-templated transcription initiation"/>
    <property type="evidence" value="ECO:0007669"/>
    <property type="project" value="InterPro"/>
</dbReference>
<evidence type="ECO:0000256" key="3">
    <source>
        <dbReference type="ARBA" id="ARBA00023163"/>
    </source>
</evidence>
<evidence type="ECO:0000313" key="5">
    <source>
        <dbReference type="Proteomes" id="UP000004947"/>
    </source>
</evidence>
<dbReference type="OrthoDB" id="270411at2"/>
<name>A6DQ31_9BACT</name>
<organism evidence="4 5">
    <name type="scientific">Lentisphaera araneosa HTCC2155</name>
    <dbReference type="NCBI Taxonomy" id="313628"/>
    <lineage>
        <taxon>Bacteria</taxon>
        <taxon>Pseudomonadati</taxon>
        <taxon>Lentisphaerota</taxon>
        <taxon>Lentisphaeria</taxon>
        <taxon>Lentisphaerales</taxon>
        <taxon>Lentisphaeraceae</taxon>
        <taxon>Lentisphaera</taxon>
    </lineage>
</organism>
<gene>
    <name evidence="4" type="ORF">LNTAR_24214</name>
</gene>
<keyword evidence="1" id="KW-0805">Transcription regulation</keyword>
<dbReference type="GO" id="GO:0016987">
    <property type="term" value="F:sigma factor activity"/>
    <property type="evidence" value="ECO:0007669"/>
    <property type="project" value="UniProtKB-KW"/>
</dbReference>
<dbReference type="InterPro" id="IPR039425">
    <property type="entry name" value="RNA_pol_sigma-70-like"/>
</dbReference>
<keyword evidence="5" id="KW-1185">Reference proteome</keyword>
<sequence length="240" mass="27734">MSDTKYQENINAAGRGFNPTSWSLILKASSGGSTELAEFCRRYWHPLYAFARRSGRSAEDAQDLSQGFFAYLLERDVLQRADAEKGRFRNFLLTLFKRFMQNEWQRGQAQKRGGNQVKVDYEAAEYSLQDMSELGADEAYQRAWALTLLEQSMKELEQRFIERGDQDRWEVMKPYLNGDSEASLREGAEILGVTENAFTVAIHRLRRDFSKVLRKLVADTLNDPAEVQEELHFLISLLQK</sequence>
<dbReference type="RefSeq" id="WP_007279962.1">
    <property type="nucleotide sequence ID" value="NZ_ABCK01000018.1"/>
</dbReference>
<dbReference type="STRING" id="313628.LNTAR_24214"/>
<dbReference type="AlphaFoldDB" id="A6DQ31"/>
<dbReference type="Gene3D" id="1.10.1740.10">
    <property type="match status" value="1"/>
</dbReference>
<accession>A6DQ31</accession>
<dbReference type="Proteomes" id="UP000004947">
    <property type="component" value="Unassembled WGS sequence"/>
</dbReference>
<dbReference type="eggNOG" id="COG1595">
    <property type="taxonomic scope" value="Bacteria"/>
</dbReference>
<reference evidence="4 5" key="1">
    <citation type="journal article" date="2010" name="J. Bacteriol.">
        <title>Genome sequence of Lentisphaera araneosa HTCC2155T, the type species of the order Lentisphaerales in the phylum Lentisphaerae.</title>
        <authorList>
            <person name="Thrash J.C."/>
            <person name="Cho J.C."/>
            <person name="Vergin K.L."/>
            <person name="Morris R.M."/>
            <person name="Giovannoni S.J."/>
        </authorList>
    </citation>
    <scope>NUCLEOTIDE SEQUENCE [LARGE SCALE GENOMIC DNA]</scope>
    <source>
        <strain evidence="4 5">HTCC2155</strain>
    </source>
</reference>
<dbReference type="SUPFAM" id="SSF88946">
    <property type="entry name" value="Sigma2 domain of RNA polymerase sigma factors"/>
    <property type="match status" value="1"/>
</dbReference>
<evidence type="ECO:0000256" key="1">
    <source>
        <dbReference type="ARBA" id="ARBA00023015"/>
    </source>
</evidence>
<dbReference type="EMBL" id="ABCK01000018">
    <property type="protein sequence ID" value="EDM26272.1"/>
    <property type="molecule type" value="Genomic_DNA"/>
</dbReference>
<dbReference type="InterPro" id="IPR013325">
    <property type="entry name" value="RNA_pol_sigma_r2"/>
</dbReference>
<dbReference type="PANTHER" id="PTHR43133">
    <property type="entry name" value="RNA POLYMERASE ECF-TYPE SIGMA FACTO"/>
    <property type="match status" value="1"/>
</dbReference>
<comment type="caution">
    <text evidence="4">The sequence shown here is derived from an EMBL/GenBank/DDBJ whole genome shotgun (WGS) entry which is preliminary data.</text>
</comment>